<dbReference type="GO" id="GO:0003677">
    <property type="term" value="F:DNA binding"/>
    <property type="evidence" value="ECO:0007669"/>
    <property type="project" value="UniProtKB-KW"/>
</dbReference>
<dbReference type="EMBL" id="GDJX01016338">
    <property type="protein sequence ID" value="JAT51598.1"/>
    <property type="molecule type" value="Transcribed_RNA"/>
</dbReference>
<dbReference type="PROSITE" id="PS51194">
    <property type="entry name" value="HELICASE_CTER"/>
    <property type="match status" value="1"/>
</dbReference>
<dbReference type="PANTHER" id="PTHR13710:SF120">
    <property type="entry name" value="BIFUNCTIONAL 3'-5' EXONUCLEASE_ATP-DEPENDENT HELICASE WRN"/>
    <property type="match status" value="1"/>
</dbReference>
<evidence type="ECO:0000256" key="5">
    <source>
        <dbReference type="ARBA" id="ARBA00022806"/>
    </source>
</evidence>
<gene>
    <name evidence="14" type="primary">recQ_11</name>
    <name evidence="14" type="ORF">g.113962</name>
</gene>
<dbReference type="FunFam" id="1.10.10.10:FF:000513">
    <property type="entry name" value="ATP-dependent DNA helicase"/>
    <property type="match status" value="1"/>
</dbReference>
<dbReference type="Pfam" id="PF14493">
    <property type="entry name" value="HTH_40"/>
    <property type="match status" value="1"/>
</dbReference>
<dbReference type="InterPro" id="IPR010997">
    <property type="entry name" value="HRDC-like_sf"/>
</dbReference>
<keyword evidence="8" id="KW-0413">Isomerase</keyword>
<evidence type="ECO:0000256" key="3">
    <source>
        <dbReference type="ARBA" id="ARBA00022741"/>
    </source>
</evidence>
<comment type="cofactor">
    <cofactor evidence="1">
        <name>Zn(2+)</name>
        <dbReference type="ChEBI" id="CHEBI:29105"/>
    </cofactor>
</comment>
<dbReference type="InterPro" id="IPR032284">
    <property type="entry name" value="RecQ_Zn-bd"/>
</dbReference>
<dbReference type="InterPro" id="IPR014001">
    <property type="entry name" value="Helicase_ATP-bd"/>
</dbReference>
<proteinExistence type="inferred from homology"/>
<dbReference type="SUPFAM" id="SSF52540">
    <property type="entry name" value="P-loop containing nucleoside triphosphate hydrolases"/>
    <property type="match status" value="1"/>
</dbReference>
<dbReference type="GO" id="GO:0006260">
    <property type="term" value="P:DNA replication"/>
    <property type="evidence" value="ECO:0007669"/>
    <property type="project" value="InterPro"/>
</dbReference>
<protein>
    <recommendedName>
        <fullName evidence="10">ATP-dependent DNA helicase</fullName>
        <ecNumber evidence="10">5.6.2.4</ecNumber>
    </recommendedName>
</protein>
<dbReference type="GO" id="GO:0009378">
    <property type="term" value="F:four-way junction helicase activity"/>
    <property type="evidence" value="ECO:0007669"/>
    <property type="project" value="TreeGrafter"/>
</dbReference>
<feature type="domain" description="HRDC" evidence="11">
    <location>
        <begin position="544"/>
        <end position="624"/>
    </location>
</feature>
<evidence type="ECO:0000256" key="10">
    <source>
        <dbReference type="RuleBase" id="RU364117"/>
    </source>
</evidence>
<sequence>MEATLKEFFGYSQFRPYQKEIIQQVLDGRDCLVVMATGSGKSLCYQIPPLLRGKTAIVISPLISLMQDQVMSLKQRGIKAEYLGSTQTDQNVNSVAESGKLDLLYMTPEKAFSLGQRFWTNLLYAGISLLAVDEAHCISEWGHDFRKVYKKLHTLRGYLLDIPFVGLTATATEKVREDIIKSLKMSNPYIAIGSFNRENLFYGVKSFTRVISFVDELVWEISKHLASGGSTIIYCTTIKDTEQIFEALRNVKIKAGMYHGQMDNVARMDSHRLFTRDELHVMVATVAFGMGVDKPNVRCVIHYGCPKSLESYYQESGRCGRDGLASICWLYYSRSDFAKADFYCGESNSEYQRKAITESLMAAEKYCLLSTCRRKFLLQYFGERVQFTTCGNCDVCLGSKRERDLSRESFLLLSCIQSSGGRRGLNMPVDILRGSRSKKIIDNNFDKLPQHGLGKDYSPTWWKALGGVLLTHDYLKETVTDIYRTVSVNKTGLQFLRSASNLHQPPLVLPLSHEMIDEEDCGGKQGRVEGDLQNLSALECEGFSEAEAKLYHMLLDVRMKLAKTTGTAPYAVCGDQTIKKITKIRPSTRARLSNIDGVNLHLVTSYGDSFIQSIEKLSQELGLSLDGDPSIVINNASPNSGRKLTPAKYDAWKMWQQDGLSVHEVANFPQRSAPIKERTVFEYILEAARERYEINWGRLCGEIGLTSETISEIHRAIQKIGSRDRMKPIKEELPEHVTYDHIKICLVMEDLGVSAEALRSNSLEVVKSSNEALVSHLPSNHHAPGKESQIVEGSPIDEMVLKSSEGCHPCNNVLSSCIHEDVTSRKQPRADDWAFEGTAEKKFHKITDLEEKTCKLEATQYTILEWLGKHEGVALSDILEHFVGSSKESVLDQLGCLEGQFLIFRKNDLYRVM</sequence>
<evidence type="ECO:0000256" key="7">
    <source>
        <dbReference type="ARBA" id="ARBA00023125"/>
    </source>
</evidence>
<dbReference type="GO" id="GO:0005737">
    <property type="term" value="C:cytoplasm"/>
    <property type="evidence" value="ECO:0007669"/>
    <property type="project" value="TreeGrafter"/>
</dbReference>
<keyword evidence="7" id="KW-0238">DNA-binding</keyword>
<evidence type="ECO:0000256" key="4">
    <source>
        <dbReference type="ARBA" id="ARBA00022801"/>
    </source>
</evidence>
<comment type="subcellular location">
    <subcellularLocation>
        <location evidence="10">Nucleus</location>
    </subcellularLocation>
</comment>
<dbReference type="SMART" id="SM00490">
    <property type="entry name" value="HELICc"/>
    <property type="match status" value="1"/>
</dbReference>
<dbReference type="InterPro" id="IPR036390">
    <property type="entry name" value="WH_DNA-bd_sf"/>
</dbReference>
<dbReference type="EC" id="5.6.2.4" evidence="10"/>
<dbReference type="CDD" id="cd18794">
    <property type="entry name" value="SF2_C_RecQ"/>
    <property type="match status" value="1"/>
</dbReference>
<evidence type="ECO:0000313" key="14">
    <source>
        <dbReference type="EMBL" id="JAT51598.1"/>
    </source>
</evidence>
<dbReference type="Pfam" id="PF00270">
    <property type="entry name" value="DEAD"/>
    <property type="match status" value="1"/>
</dbReference>
<dbReference type="AlphaFoldDB" id="A0A1D1YAD1"/>
<dbReference type="InterPro" id="IPR004589">
    <property type="entry name" value="DNA_helicase_ATP-dep_RecQ"/>
</dbReference>
<feature type="domain" description="Helicase ATP-binding" evidence="12">
    <location>
        <begin position="22"/>
        <end position="189"/>
    </location>
</feature>
<dbReference type="CDD" id="cd17920">
    <property type="entry name" value="DEXHc_RecQ"/>
    <property type="match status" value="1"/>
</dbReference>
<dbReference type="SMART" id="SM00956">
    <property type="entry name" value="RQC"/>
    <property type="match status" value="1"/>
</dbReference>
<dbReference type="Pfam" id="PF00570">
    <property type="entry name" value="HRDC"/>
    <property type="match status" value="1"/>
</dbReference>
<keyword evidence="3 10" id="KW-0547">Nucleotide-binding</keyword>
<dbReference type="GO" id="GO:0000724">
    <property type="term" value="P:double-strand break repair via homologous recombination"/>
    <property type="evidence" value="ECO:0007669"/>
    <property type="project" value="TreeGrafter"/>
</dbReference>
<keyword evidence="10" id="KW-0539">Nucleus</keyword>
<dbReference type="SUPFAM" id="SSF47819">
    <property type="entry name" value="HRDC-like"/>
    <property type="match status" value="1"/>
</dbReference>
<dbReference type="InterPro" id="IPR011545">
    <property type="entry name" value="DEAD/DEAH_box_helicase_dom"/>
</dbReference>
<comment type="similarity">
    <text evidence="2 10">Belongs to the helicase family. RecQ subfamily.</text>
</comment>
<dbReference type="InterPro" id="IPR018982">
    <property type="entry name" value="RQC_domain"/>
</dbReference>
<dbReference type="InterPro" id="IPR001650">
    <property type="entry name" value="Helicase_C-like"/>
</dbReference>
<dbReference type="GO" id="GO:0005694">
    <property type="term" value="C:chromosome"/>
    <property type="evidence" value="ECO:0007669"/>
    <property type="project" value="TreeGrafter"/>
</dbReference>
<dbReference type="SUPFAM" id="SSF46785">
    <property type="entry name" value="Winged helix' DNA-binding domain"/>
    <property type="match status" value="1"/>
</dbReference>
<dbReference type="GO" id="GO:0043138">
    <property type="term" value="F:3'-5' DNA helicase activity"/>
    <property type="evidence" value="ECO:0007669"/>
    <property type="project" value="UniProtKB-EC"/>
</dbReference>
<dbReference type="InterPro" id="IPR027417">
    <property type="entry name" value="P-loop_NTPase"/>
</dbReference>
<dbReference type="NCBIfam" id="TIGR00614">
    <property type="entry name" value="recQ_fam"/>
    <property type="match status" value="1"/>
</dbReference>
<dbReference type="PANTHER" id="PTHR13710">
    <property type="entry name" value="DNA HELICASE RECQ FAMILY MEMBER"/>
    <property type="match status" value="1"/>
</dbReference>
<dbReference type="Gene3D" id="1.10.150.80">
    <property type="entry name" value="HRDC domain"/>
    <property type="match status" value="1"/>
</dbReference>
<dbReference type="InterPro" id="IPR044876">
    <property type="entry name" value="HRDC_dom_sf"/>
</dbReference>
<evidence type="ECO:0000259" key="13">
    <source>
        <dbReference type="PROSITE" id="PS51194"/>
    </source>
</evidence>
<keyword evidence="4 10" id="KW-0378">Hydrolase</keyword>
<evidence type="ECO:0000256" key="9">
    <source>
        <dbReference type="ARBA" id="ARBA00034617"/>
    </source>
</evidence>
<comment type="catalytic activity">
    <reaction evidence="10">
        <text>ATP + H2O = ADP + phosphate + H(+)</text>
        <dbReference type="Rhea" id="RHEA:13065"/>
        <dbReference type="ChEBI" id="CHEBI:15377"/>
        <dbReference type="ChEBI" id="CHEBI:15378"/>
        <dbReference type="ChEBI" id="CHEBI:30616"/>
        <dbReference type="ChEBI" id="CHEBI:43474"/>
        <dbReference type="ChEBI" id="CHEBI:456216"/>
    </reaction>
</comment>
<dbReference type="Gene3D" id="3.40.50.300">
    <property type="entry name" value="P-loop containing nucleotide triphosphate hydrolases"/>
    <property type="match status" value="2"/>
</dbReference>
<dbReference type="InterPro" id="IPR036388">
    <property type="entry name" value="WH-like_DNA-bd_sf"/>
</dbReference>
<organism evidence="14">
    <name type="scientific">Anthurium amnicola</name>
    <dbReference type="NCBI Taxonomy" id="1678845"/>
    <lineage>
        <taxon>Eukaryota</taxon>
        <taxon>Viridiplantae</taxon>
        <taxon>Streptophyta</taxon>
        <taxon>Embryophyta</taxon>
        <taxon>Tracheophyta</taxon>
        <taxon>Spermatophyta</taxon>
        <taxon>Magnoliopsida</taxon>
        <taxon>Liliopsida</taxon>
        <taxon>Araceae</taxon>
        <taxon>Pothoideae</taxon>
        <taxon>Potheae</taxon>
        <taxon>Anthurium</taxon>
    </lineage>
</organism>
<dbReference type="Gene3D" id="1.10.10.10">
    <property type="entry name" value="Winged helix-like DNA-binding domain superfamily/Winged helix DNA-binding domain"/>
    <property type="match status" value="1"/>
</dbReference>
<dbReference type="GO" id="GO:0005524">
    <property type="term" value="F:ATP binding"/>
    <property type="evidence" value="ECO:0007669"/>
    <property type="project" value="UniProtKB-KW"/>
</dbReference>
<dbReference type="SMART" id="SM00487">
    <property type="entry name" value="DEXDc"/>
    <property type="match status" value="1"/>
</dbReference>
<dbReference type="InterPro" id="IPR002121">
    <property type="entry name" value="HRDC_dom"/>
</dbReference>
<keyword evidence="5 10" id="KW-0347">Helicase</keyword>
<dbReference type="PROSITE" id="PS50967">
    <property type="entry name" value="HRDC"/>
    <property type="match status" value="1"/>
</dbReference>
<dbReference type="Pfam" id="PF00271">
    <property type="entry name" value="Helicase_C"/>
    <property type="match status" value="1"/>
</dbReference>
<dbReference type="InterPro" id="IPR029491">
    <property type="entry name" value="Helicase_HTH"/>
</dbReference>
<dbReference type="Pfam" id="PF09382">
    <property type="entry name" value="RQC"/>
    <property type="match status" value="1"/>
</dbReference>
<evidence type="ECO:0000259" key="11">
    <source>
        <dbReference type="PROSITE" id="PS50967"/>
    </source>
</evidence>
<evidence type="ECO:0000256" key="1">
    <source>
        <dbReference type="ARBA" id="ARBA00001947"/>
    </source>
</evidence>
<dbReference type="PROSITE" id="PS51192">
    <property type="entry name" value="HELICASE_ATP_BIND_1"/>
    <property type="match status" value="1"/>
</dbReference>
<reference evidence="14" key="1">
    <citation type="submission" date="2015-07" db="EMBL/GenBank/DDBJ databases">
        <title>Transcriptome Assembly of Anthurium amnicola.</title>
        <authorList>
            <person name="Suzuki J."/>
        </authorList>
    </citation>
    <scope>NUCLEOTIDE SEQUENCE</scope>
</reference>
<evidence type="ECO:0000256" key="8">
    <source>
        <dbReference type="ARBA" id="ARBA00023235"/>
    </source>
</evidence>
<evidence type="ECO:0000256" key="2">
    <source>
        <dbReference type="ARBA" id="ARBA00005446"/>
    </source>
</evidence>
<comment type="catalytic activity">
    <reaction evidence="9 10">
        <text>Couples ATP hydrolysis with the unwinding of duplex DNA by translocating in the 3'-5' direction.</text>
        <dbReference type="EC" id="5.6.2.4"/>
    </reaction>
</comment>
<evidence type="ECO:0000259" key="12">
    <source>
        <dbReference type="PROSITE" id="PS51192"/>
    </source>
</evidence>
<dbReference type="GO" id="GO:0016887">
    <property type="term" value="F:ATP hydrolysis activity"/>
    <property type="evidence" value="ECO:0007669"/>
    <property type="project" value="RHEA"/>
</dbReference>
<evidence type="ECO:0000256" key="6">
    <source>
        <dbReference type="ARBA" id="ARBA00022840"/>
    </source>
</evidence>
<accession>A0A1D1YAD1</accession>
<dbReference type="Pfam" id="PF16124">
    <property type="entry name" value="RecQ_Zn_bind"/>
    <property type="match status" value="1"/>
</dbReference>
<keyword evidence="6 10" id="KW-0067">ATP-binding</keyword>
<feature type="domain" description="Helicase C-terminal" evidence="13">
    <location>
        <begin position="213"/>
        <end position="367"/>
    </location>
</feature>
<dbReference type="FunFam" id="3.40.50.300:FF:001450">
    <property type="entry name" value="ATP-dependent DNA helicase"/>
    <property type="match status" value="1"/>
</dbReference>
<dbReference type="GO" id="GO:0005634">
    <property type="term" value="C:nucleus"/>
    <property type="evidence" value="ECO:0007669"/>
    <property type="project" value="UniProtKB-SubCell"/>
</dbReference>
<name>A0A1D1YAD1_9ARAE</name>